<keyword evidence="3" id="KW-1185">Reference proteome</keyword>
<accession>A0ABQ9FKZ2</accession>
<evidence type="ECO:0000256" key="1">
    <source>
        <dbReference type="SAM" id="MobiDB-lite"/>
    </source>
</evidence>
<protein>
    <submittedName>
        <fullName evidence="2">Uncharacterized protein</fullName>
    </submittedName>
</protein>
<proteinExistence type="predicted"/>
<feature type="region of interest" description="Disordered" evidence="1">
    <location>
        <begin position="106"/>
        <end position="131"/>
    </location>
</feature>
<feature type="compositionally biased region" description="Basic and acidic residues" evidence="1">
    <location>
        <begin position="195"/>
        <end position="209"/>
    </location>
</feature>
<evidence type="ECO:0000313" key="3">
    <source>
        <dbReference type="Proteomes" id="UP001217089"/>
    </source>
</evidence>
<reference evidence="2 3" key="1">
    <citation type="submission" date="2022-12" db="EMBL/GenBank/DDBJ databases">
        <title>Chromosome-level genome of Tegillarca granosa.</title>
        <authorList>
            <person name="Kim J."/>
        </authorList>
    </citation>
    <scope>NUCLEOTIDE SEQUENCE [LARGE SCALE GENOMIC DNA]</scope>
    <source>
        <strain evidence="2">Teg-2019</strain>
        <tissue evidence="2">Adductor muscle</tissue>
    </source>
</reference>
<comment type="caution">
    <text evidence="2">The sequence shown here is derived from an EMBL/GenBank/DDBJ whole genome shotgun (WGS) entry which is preliminary data.</text>
</comment>
<feature type="compositionally biased region" description="Acidic residues" evidence="1">
    <location>
        <begin position="108"/>
        <end position="123"/>
    </location>
</feature>
<name>A0ABQ9FKZ2_TEGGR</name>
<feature type="compositionally biased region" description="Basic residues" evidence="1">
    <location>
        <begin position="268"/>
        <end position="277"/>
    </location>
</feature>
<dbReference type="Proteomes" id="UP001217089">
    <property type="component" value="Unassembled WGS sequence"/>
</dbReference>
<gene>
    <name evidence="2" type="ORF">KUTeg_005260</name>
</gene>
<dbReference type="EMBL" id="JARBDR010000246">
    <property type="protein sequence ID" value="KAJ8317356.1"/>
    <property type="molecule type" value="Genomic_DNA"/>
</dbReference>
<sequence length="1289" mass="146969">MAEGVIEIGDDDSESDIIVISDDEEYQLFFGIYIRPNLDPITKINKFGFWDILKLMVAFPKIFSKYLTMIISEYQKISIKTWCRLKREKEKLNKNKNNVNEPVVISSDESDGEFSDELPDLDESSNTGLTVETTKGAKNVSSTSNTKTFAKTGPIFDTKSREKLASILKNAKINIFKKSLFDDGKEENLSNSDFLKNDDGDSKHLKDETSSPSSNRHFLDLFQSENLETSSAESETNKKHSEKISSLSGSENGVKRSVFVTSSPSSKQQKKVKRKKTMQTTMDSYLPTQDIHVTDKNSDFKLIRQEKLKFPDNGDLESLVGNFSMLCINTVMMCLEDENEDALIQGLEIFNNFAQKYKPSEGIVTEILNRCLISAKSVELLFKGFNTLLFIHHTYPDLLNIAWDVVKEILDQIGIGRGMAHQDPTIITKMSLLLELAIICYEDDFYCRDLIDQRSVRKSYAFRFLSHDLCFERNVKHVINIVICLLTSGEFSEIDVDYLSSLRPEEQKQQQIEQSLNQIQMFEISKILPKMQKILEISVNISSSCCDAAKAIATELLKSYIYLPNTLKSELIMFKLIQLVLENCEGTLPGLDFPSNLNSLVECYFKALPPKNILTPPTTPQSEDEEQGVAAVSDSYSPAAVEELSVLLYYLIYSYLKCVQKKSHIALRRRARYSKAELAAVSPEIQENLTTLPQHVENLRRHFLMLTDITAKTQEYLKKMLCFSNLKYTHFGLHKSTVSHFGLHTSTFTHFGLHTSTITHFGLHTSTVTHFGLHTSTVTHFGLYTSTVTHFGLHTSTVTHFGLHTSTVTHFGLHTSTITHCGLHTSTVTHFGLHTSTITHFGLHTSTVTHFGLNTSTVTHWTFMEYINSYTFWTSYINNYTLWTSYINSYTFGLHTSTSYTFWTSYINSYTFWTSYINSYTFWTRNTSQLHILGLHTSTVTHFGLHTSTVTHLDFITSTVYTFWTSYITITHLDFIPSTVTHFGLHTSNSYTFWTSYTNRYTFGLHTSTSYIILDTSYINSYTFWTSYINSYTFWTSYINSLHILDFIHQQLHILDFIHQQFTHFGLHTSTITHFGLHTSTITHFGLHTSTITHFGLHTSTVTHFGLHTSTVTHFGLHTSTITHFGLHTSTITHFRLHTSTITHFGLHTSTVTHFGTSYINSYTFWTSYINSYTFWTSYINSYTFGLHTSTVTHFGLHTSTVTHFGLHTSTVTHFGLHTSTVTHFGLHTSTITHFRLHTSTITHFRLHTSTVTHFGLHTSTVTHFGLHTSGPNFGPKLTDFISIYKKNT</sequence>
<organism evidence="2 3">
    <name type="scientific">Tegillarca granosa</name>
    <name type="common">Malaysian cockle</name>
    <name type="synonym">Anadara granosa</name>
    <dbReference type="NCBI Taxonomy" id="220873"/>
    <lineage>
        <taxon>Eukaryota</taxon>
        <taxon>Metazoa</taxon>
        <taxon>Spiralia</taxon>
        <taxon>Lophotrochozoa</taxon>
        <taxon>Mollusca</taxon>
        <taxon>Bivalvia</taxon>
        <taxon>Autobranchia</taxon>
        <taxon>Pteriomorphia</taxon>
        <taxon>Arcoida</taxon>
        <taxon>Arcoidea</taxon>
        <taxon>Arcidae</taxon>
        <taxon>Tegillarca</taxon>
    </lineage>
</organism>
<feature type="region of interest" description="Disordered" evidence="1">
    <location>
        <begin position="187"/>
        <end position="279"/>
    </location>
</feature>
<feature type="compositionally biased region" description="Polar residues" evidence="1">
    <location>
        <begin position="223"/>
        <end position="234"/>
    </location>
</feature>
<evidence type="ECO:0000313" key="2">
    <source>
        <dbReference type="EMBL" id="KAJ8317356.1"/>
    </source>
</evidence>